<keyword evidence="7" id="KW-0503">Monooxygenase</keyword>
<keyword evidence="11" id="KW-0732">Signal</keyword>
<dbReference type="InterPro" id="IPR041640">
    <property type="entry name" value="Tyrosinase_C"/>
</dbReference>
<evidence type="ECO:0000256" key="11">
    <source>
        <dbReference type="SAM" id="SignalP"/>
    </source>
</evidence>
<dbReference type="PROSITE" id="PS00497">
    <property type="entry name" value="TYROSINASE_1"/>
    <property type="match status" value="1"/>
</dbReference>
<evidence type="ECO:0000256" key="9">
    <source>
        <dbReference type="ARBA" id="ARBA00048233"/>
    </source>
</evidence>
<evidence type="ECO:0000256" key="5">
    <source>
        <dbReference type="ARBA" id="ARBA00023002"/>
    </source>
</evidence>
<dbReference type="Pfam" id="PF00264">
    <property type="entry name" value="Tyrosinase"/>
    <property type="match status" value="1"/>
</dbReference>
<dbReference type="GO" id="GO:0042438">
    <property type="term" value="P:melanin biosynthetic process"/>
    <property type="evidence" value="ECO:0007669"/>
    <property type="project" value="UniProtKB-KW"/>
</dbReference>
<dbReference type="Gene3D" id="2.60.310.20">
    <property type="match status" value="1"/>
</dbReference>
<dbReference type="OMA" id="NGYCTHV"/>
<comment type="catalytic activity">
    <reaction evidence="10">
        <text>L-tyrosine + O2 = L-dopaquinone + H2O</text>
        <dbReference type="Rhea" id="RHEA:18117"/>
        <dbReference type="ChEBI" id="CHEBI:15377"/>
        <dbReference type="ChEBI" id="CHEBI:15379"/>
        <dbReference type="ChEBI" id="CHEBI:57924"/>
        <dbReference type="ChEBI" id="CHEBI:58315"/>
        <dbReference type="EC" id="1.14.18.1"/>
    </reaction>
</comment>
<accession>W3XNJ3</accession>
<comment type="cofactor">
    <cofactor evidence="1">
        <name>Cu(2+)</name>
        <dbReference type="ChEBI" id="CHEBI:29036"/>
    </cofactor>
</comment>
<dbReference type="Proteomes" id="UP000030651">
    <property type="component" value="Unassembled WGS sequence"/>
</dbReference>
<evidence type="ECO:0000259" key="12">
    <source>
        <dbReference type="PROSITE" id="PS00497"/>
    </source>
</evidence>
<evidence type="ECO:0000256" key="1">
    <source>
        <dbReference type="ARBA" id="ARBA00001973"/>
    </source>
</evidence>
<dbReference type="PROSITE" id="PS51257">
    <property type="entry name" value="PROKAR_LIPOPROTEIN"/>
    <property type="match status" value="1"/>
</dbReference>
<evidence type="ECO:0000256" key="7">
    <source>
        <dbReference type="ARBA" id="ARBA00023033"/>
    </source>
</evidence>
<sequence length="618" mass="69427">MLVLWRHLFLLLGLFSCPLLAANEPRGYDYGPTAQETIGKRDISQNDSQNALVQPIAYNGSIPLRPELRELQDYHEQWNLYILALSWMQWLNQSDPASWYAIAGIHGAPFADYGGVKALPGNKANGYCTHVSILFPPWHRAYLALFEQTLFTIVQTIAAWYPDEQRETFQRAADTFRIPYWDWAMKPSNGSSVFPSILWGSSKIEVDGPNGKQNISNPLFSYVFNPLNPGIFEEYPFMYWNETKRRPNPLQSPNATSDNEWVSQAFSKNLPTIQQRLYALFATSGNYSEWSNEAWIPDSSNSSFDSIESLHDTVHLTCGGNFGHMAIIAYSSFDPCFFLHHANIDRLFAMWQVVYNESWLEPTQAILPTRTIRTGDNQTSLSDLTPFYRNETQFWNSDDVRDHKVFGYSYADVVSGNRSDVIAAINRLYTDFTPATLSPTKHNVHGAQANFGRRFQERSSEDLVTTDGVYREWIANIHVNKFALGASFTVHLFLGHAPKYFGKFEMSNGTIGTLGIFAGGHHTHAGLGPLQVGGTIPLTSVLAELVISGNLPSMHPVDVGPFLKQSLGFLVLHQNGSYMDPNAINGLHISIVSSQVTAPETKTELADWGKVDTRLDLY</sequence>
<feature type="signal peptide" evidence="11">
    <location>
        <begin position="1"/>
        <end position="21"/>
    </location>
</feature>
<dbReference type="RefSeq" id="XP_007828154.1">
    <property type="nucleotide sequence ID" value="XM_007829963.1"/>
</dbReference>
<dbReference type="STRING" id="1229662.W3XNJ3"/>
<keyword evidence="15" id="KW-1185">Reference proteome</keyword>
<dbReference type="GeneID" id="19266395"/>
<dbReference type="GO" id="GO:0046872">
    <property type="term" value="F:metal ion binding"/>
    <property type="evidence" value="ECO:0007669"/>
    <property type="project" value="UniProtKB-KW"/>
</dbReference>
<keyword evidence="8" id="KW-0470">Melanin biosynthesis</keyword>
<feature type="domain" description="Tyrosinase copper-binding" evidence="12">
    <location>
        <begin position="130"/>
        <end position="147"/>
    </location>
</feature>
<dbReference type="PANTHER" id="PTHR11474">
    <property type="entry name" value="TYROSINASE FAMILY MEMBER"/>
    <property type="match status" value="1"/>
</dbReference>
<protein>
    <recommendedName>
        <fullName evidence="3">tyrosinase</fullName>
        <ecNumber evidence="3">1.14.18.1</ecNumber>
    </recommendedName>
</protein>
<reference evidence="15" key="1">
    <citation type="journal article" date="2015" name="BMC Genomics">
        <title>Genomic and transcriptomic analysis of the endophytic fungus Pestalotiopsis fici reveals its lifestyle and high potential for synthesis of natural products.</title>
        <authorList>
            <person name="Wang X."/>
            <person name="Zhang X."/>
            <person name="Liu L."/>
            <person name="Xiang M."/>
            <person name="Wang W."/>
            <person name="Sun X."/>
            <person name="Che Y."/>
            <person name="Guo L."/>
            <person name="Liu G."/>
            <person name="Guo L."/>
            <person name="Wang C."/>
            <person name="Yin W.B."/>
            <person name="Stadler M."/>
            <person name="Zhang X."/>
            <person name="Liu X."/>
        </authorList>
    </citation>
    <scope>NUCLEOTIDE SEQUENCE [LARGE SCALE GENOMIC DNA]</scope>
    <source>
        <strain evidence="15">W106-1 / CGMCC3.15140</strain>
    </source>
</reference>
<dbReference type="InterPro" id="IPR050316">
    <property type="entry name" value="Tyrosinase/Hemocyanin"/>
</dbReference>
<dbReference type="PRINTS" id="PR00092">
    <property type="entry name" value="TYROSINASE"/>
</dbReference>
<evidence type="ECO:0000313" key="15">
    <source>
        <dbReference type="Proteomes" id="UP000030651"/>
    </source>
</evidence>
<keyword evidence="6" id="KW-0186">Copper</keyword>
<dbReference type="Gene3D" id="1.10.1280.10">
    <property type="entry name" value="Di-copper center containing domain from catechol oxidase"/>
    <property type="match status" value="1"/>
</dbReference>
<dbReference type="EMBL" id="KI912109">
    <property type="protein sequence ID" value="ETS87554.1"/>
    <property type="molecule type" value="Genomic_DNA"/>
</dbReference>
<evidence type="ECO:0000256" key="3">
    <source>
        <dbReference type="ARBA" id="ARBA00011906"/>
    </source>
</evidence>
<dbReference type="Pfam" id="PF18132">
    <property type="entry name" value="Tyrosinase_C"/>
    <property type="match status" value="1"/>
</dbReference>
<dbReference type="PANTHER" id="PTHR11474:SF76">
    <property type="entry name" value="SHKT DOMAIN-CONTAINING PROTEIN"/>
    <property type="match status" value="1"/>
</dbReference>
<dbReference type="SUPFAM" id="SSF48056">
    <property type="entry name" value="Di-copper centre-containing domain"/>
    <property type="match status" value="1"/>
</dbReference>
<evidence type="ECO:0000256" key="6">
    <source>
        <dbReference type="ARBA" id="ARBA00023008"/>
    </source>
</evidence>
<name>W3XNJ3_PESFW</name>
<dbReference type="EC" id="1.14.18.1" evidence="3"/>
<dbReference type="HOGENOM" id="CLU_013691_3_0_1"/>
<evidence type="ECO:0000256" key="8">
    <source>
        <dbReference type="ARBA" id="ARBA00023101"/>
    </source>
</evidence>
<gene>
    <name evidence="14" type="ORF">PFICI_01382</name>
</gene>
<evidence type="ECO:0000256" key="10">
    <source>
        <dbReference type="ARBA" id="ARBA00048881"/>
    </source>
</evidence>
<keyword evidence="4" id="KW-0479">Metal-binding</keyword>
<feature type="domain" description="Tyrosinase copper-binding" evidence="13">
    <location>
        <begin position="334"/>
        <end position="345"/>
    </location>
</feature>
<dbReference type="InterPro" id="IPR008922">
    <property type="entry name" value="Di-copper_centre_dom_sf"/>
</dbReference>
<dbReference type="InParanoid" id="W3XNJ3"/>
<keyword evidence="5" id="KW-0560">Oxidoreductase</keyword>
<dbReference type="GO" id="GO:0004503">
    <property type="term" value="F:tyrosinase activity"/>
    <property type="evidence" value="ECO:0007669"/>
    <property type="project" value="UniProtKB-EC"/>
</dbReference>
<evidence type="ECO:0000256" key="4">
    <source>
        <dbReference type="ARBA" id="ARBA00022723"/>
    </source>
</evidence>
<feature type="chain" id="PRO_5004835273" description="tyrosinase" evidence="11">
    <location>
        <begin position="22"/>
        <end position="618"/>
    </location>
</feature>
<evidence type="ECO:0000259" key="13">
    <source>
        <dbReference type="PROSITE" id="PS00498"/>
    </source>
</evidence>
<comment type="catalytic activity">
    <reaction evidence="9">
        <text>2 L-dopa + O2 = 2 L-dopaquinone + 2 H2O</text>
        <dbReference type="Rhea" id="RHEA:34287"/>
        <dbReference type="ChEBI" id="CHEBI:15377"/>
        <dbReference type="ChEBI" id="CHEBI:15379"/>
        <dbReference type="ChEBI" id="CHEBI:57504"/>
        <dbReference type="ChEBI" id="CHEBI:57924"/>
        <dbReference type="EC" id="1.14.18.1"/>
    </reaction>
</comment>
<dbReference type="InterPro" id="IPR002227">
    <property type="entry name" value="Tyrosinase_Cu-bd"/>
</dbReference>
<dbReference type="PROSITE" id="PS00498">
    <property type="entry name" value="TYROSINASE_2"/>
    <property type="match status" value="1"/>
</dbReference>
<proteinExistence type="inferred from homology"/>
<organism evidence="14 15">
    <name type="scientific">Pestalotiopsis fici (strain W106-1 / CGMCC3.15140)</name>
    <dbReference type="NCBI Taxonomy" id="1229662"/>
    <lineage>
        <taxon>Eukaryota</taxon>
        <taxon>Fungi</taxon>
        <taxon>Dikarya</taxon>
        <taxon>Ascomycota</taxon>
        <taxon>Pezizomycotina</taxon>
        <taxon>Sordariomycetes</taxon>
        <taxon>Xylariomycetidae</taxon>
        <taxon>Amphisphaeriales</taxon>
        <taxon>Sporocadaceae</taxon>
        <taxon>Pestalotiopsis</taxon>
    </lineage>
</organism>
<evidence type="ECO:0000313" key="14">
    <source>
        <dbReference type="EMBL" id="ETS87554.1"/>
    </source>
</evidence>
<evidence type="ECO:0000256" key="2">
    <source>
        <dbReference type="ARBA" id="ARBA00009928"/>
    </source>
</evidence>
<dbReference type="KEGG" id="pfy:PFICI_01382"/>
<comment type="similarity">
    <text evidence="2">Belongs to the tyrosinase family.</text>
</comment>
<dbReference type="eggNOG" id="ENOG502R1BY">
    <property type="taxonomic scope" value="Eukaryota"/>
</dbReference>
<dbReference type="AlphaFoldDB" id="W3XNJ3"/>
<dbReference type="OrthoDB" id="6132182at2759"/>